<dbReference type="GO" id="GO:0005886">
    <property type="term" value="C:plasma membrane"/>
    <property type="evidence" value="ECO:0007669"/>
    <property type="project" value="UniProtKB-SubCell"/>
</dbReference>
<keyword evidence="3 8" id="KW-0812">Transmembrane</keyword>
<comment type="caution">
    <text evidence="9">The sequence shown here is derived from an EMBL/GenBank/DDBJ whole genome shotgun (WGS) entry which is preliminary data.</text>
</comment>
<dbReference type="GO" id="GO:0009306">
    <property type="term" value="P:protein secretion"/>
    <property type="evidence" value="ECO:0007669"/>
    <property type="project" value="UniProtKB-UniRule"/>
</dbReference>
<dbReference type="GO" id="GO:0065002">
    <property type="term" value="P:intracellular protein transmembrane transport"/>
    <property type="evidence" value="ECO:0007669"/>
    <property type="project" value="UniProtKB-UniRule"/>
</dbReference>
<reference evidence="9 10" key="1">
    <citation type="journal article" date="2015" name="Genome Announc.">
        <title>Expanding the biotechnology potential of lactobacilli through comparative genomics of 213 strains and associated genera.</title>
        <authorList>
            <person name="Sun Z."/>
            <person name="Harris H.M."/>
            <person name="McCann A."/>
            <person name="Guo C."/>
            <person name="Argimon S."/>
            <person name="Zhang W."/>
            <person name="Yang X."/>
            <person name="Jeffery I.B."/>
            <person name="Cooney J.C."/>
            <person name="Kagawa T.F."/>
            <person name="Liu W."/>
            <person name="Song Y."/>
            <person name="Salvetti E."/>
            <person name="Wrobel A."/>
            <person name="Rasinkangas P."/>
            <person name="Parkhill J."/>
            <person name="Rea M.C."/>
            <person name="O'Sullivan O."/>
            <person name="Ritari J."/>
            <person name="Douillard F.P."/>
            <person name="Paul Ross R."/>
            <person name="Yang R."/>
            <person name="Briner A.E."/>
            <person name="Felis G.E."/>
            <person name="de Vos W.M."/>
            <person name="Barrangou R."/>
            <person name="Klaenhammer T.R."/>
            <person name="Caufield P.W."/>
            <person name="Cui Y."/>
            <person name="Zhang H."/>
            <person name="O'Toole P.W."/>
        </authorList>
    </citation>
    <scope>NUCLEOTIDE SEQUENCE [LARGE SCALE GENOMIC DNA]</scope>
    <source>
        <strain evidence="9 10">DSM 15638</strain>
    </source>
</reference>
<feature type="transmembrane region" description="Helical" evidence="8">
    <location>
        <begin position="33"/>
        <end position="58"/>
    </location>
</feature>
<dbReference type="InterPro" id="IPR005807">
    <property type="entry name" value="SecE_bac"/>
</dbReference>
<dbReference type="RefSeq" id="WP_057974232.1">
    <property type="nucleotide sequence ID" value="NZ_AZDI01000005.1"/>
</dbReference>
<accession>A0A0R1HQY3</accession>
<keyword evidence="6 8" id="KW-0811">Translocation</keyword>
<comment type="similarity">
    <text evidence="8">Belongs to the SecE/SEC61-gamma family.</text>
</comment>
<evidence type="ECO:0000256" key="1">
    <source>
        <dbReference type="ARBA" id="ARBA00004370"/>
    </source>
</evidence>
<comment type="subunit">
    <text evidence="8">Component of the Sec protein translocase complex. Heterotrimer consisting of SecY, SecE and SecG subunits. The heterotrimers can form oligomers, although 1 heterotrimer is thought to be able to translocate proteins. Interacts with the ribosome. Interacts with SecDF, and other proteins may be involved. Interacts with SecA.</text>
</comment>
<sequence length="59" mass="6641">MRKINAFLKSVIVEIKATTWPTGKELRRDTTTVVVTAIMFAIFFWIVDSGASAFLTLFS</sequence>
<name>A0A0R1HQY3_9LACO</name>
<dbReference type="GO" id="GO:0043952">
    <property type="term" value="P:protein transport by the Sec complex"/>
    <property type="evidence" value="ECO:0007669"/>
    <property type="project" value="UniProtKB-UniRule"/>
</dbReference>
<dbReference type="NCBIfam" id="TIGR00964">
    <property type="entry name" value="secE_bact"/>
    <property type="match status" value="1"/>
</dbReference>
<dbReference type="Proteomes" id="UP000051450">
    <property type="component" value="Unassembled WGS sequence"/>
</dbReference>
<dbReference type="Pfam" id="PF00584">
    <property type="entry name" value="SecE"/>
    <property type="match status" value="1"/>
</dbReference>
<gene>
    <name evidence="8" type="primary">secE</name>
    <name evidence="9" type="ORF">FC66_GL001173</name>
</gene>
<dbReference type="InterPro" id="IPR038379">
    <property type="entry name" value="SecE_sf"/>
</dbReference>
<evidence type="ECO:0000313" key="9">
    <source>
        <dbReference type="EMBL" id="KRK45714.1"/>
    </source>
</evidence>
<evidence type="ECO:0000256" key="7">
    <source>
        <dbReference type="ARBA" id="ARBA00023136"/>
    </source>
</evidence>
<evidence type="ECO:0000256" key="2">
    <source>
        <dbReference type="ARBA" id="ARBA00022448"/>
    </source>
</evidence>
<dbReference type="Gene3D" id="1.20.5.1030">
    <property type="entry name" value="Preprotein translocase secy subunit"/>
    <property type="match status" value="1"/>
</dbReference>
<keyword evidence="4 8" id="KW-0653">Protein transport</keyword>
<keyword evidence="10" id="KW-1185">Reference proteome</keyword>
<protein>
    <recommendedName>
        <fullName evidence="8">Protein translocase subunit SecE</fullName>
    </recommendedName>
</protein>
<proteinExistence type="inferred from homology"/>
<keyword evidence="5 8" id="KW-1133">Transmembrane helix</keyword>
<dbReference type="InterPro" id="IPR001901">
    <property type="entry name" value="Translocase_SecE/Sec61-g"/>
</dbReference>
<dbReference type="EMBL" id="AZDI01000005">
    <property type="protein sequence ID" value="KRK45714.1"/>
    <property type="molecule type" value="Genomic_DNA"/>
</dbReference>
<dbReference type="GO" id="GO:0006605">
    <property type="term" value="P:protein targeting"/>
    <property type="evidence" value="ECO:0007669"/>
    <property type="project" value="UniProtKB-UniRule"/>
</dbReference>
<comment type="subcellular location">
    <subcellularLocation>
        <location evidence="8">Cell membrane</location>
        <topology evidence="8">Single-pass membrane protein</topology>
    </subcellularLocation>
    <subcellularLocation>
        <location evidence="1">Membrane</location>
    </subcellularLocation>
</comment>
<organism evidence="9 10">
    <name type="scientific">Dellaglioa algida DSM 15638</name>
    <dbReference type="NCBI Taxonomy" id="1423719"/>
    <lineage>
        <taxon>Bacteria</taxon>
        <taxon>Bacillati</taxon>
        <taxon>Bacillota</taxon>
        <taxon>Bacilli</taxon>
        <taxon>Lactobacillales</taxon>
        <taxon>Lactobacillaceae</taxon>
        <taxon>Dellaglioa</taxon>
    </lineage>
</organism>
<dbReference type="HAMAP" id="MF_00422">
    <property type="entry name" value="SecE"/>
    <property type="match status" value="1"/>
</dbReference>
<evidence type="ECO:0000256" key="3">
    <source>
        <dbReference type="ARBA" id="ARBA00022692"/>
    </source>
</evidence>
<keyword evidence="2 8" id="KW-0813">Transport</keyword>
<keyword evidence="7 8" id="KW-0472">Membrane</keyword>
<dbReference type="AlphaFoldDB" id="A0A0R1HQY3"/>
<comment type="function">
    <text evidence="8">Essential subunit of the Sec protein translocation channel SecYEG. Clamps together the 2 halves of SecY. May contact the channel plug during translocation.</text>
</comment>
<dbReference type="GeneID" id="83548878"/>
<evidence type="ECO:0000256" key="6">
    <source>
        <dbReference type="ARBA" id="ARBA00023010"/>
    </source>
</evidence>
<dbReference type="STRING" id="1423719.FC66_GL001173"/>
<evidence type="ECO:0000256" key="4">
    <source>
        <dbReference type="ARBA" id="ARBA00022927"/>
    </source>
</evidence>
<dbReference type="OrthoDB" id="9813233at2"/>
<dbReference type="PATRIC" id="fig|1423719.4.peg.1194"/>
<evidence type="ECO:0000313" key="10">
    <source>
        <dbReference type="Proteomes" id="UP000051450"/>
    </source>
</evidence>
<evidence type="ECO:0000256" key="8">
    <source>
        <dbReference type="HAMAP-Rule" id="MF_00422"/>
    </source>
</evidence>
<evidence type="ECO:0000256" key="5">
    <source>
        <dbReference type="ARBA" id="ARBA00022989"/>
    </source>
</evidence>
<dbReference type="GO" id="GO:0008320">
    <property type="term" value="F:protein transmembrane transporter activity"/>
    <property type="evidence" value="ECO:0007669"/>
    <property type="project" value="UniProtKB-UniRule"/>
</dbReference>
<keyword evidence="8" id="KW-1003">Cell membrane</keyword>